<organism evidence="1 2">
    <name type="scientific">Phytophthora cactorum</name>
    <dbReference type="NCBI Taxonomy" id="29920"/>
    <lineage>
        <taxon>Eukaryota</taxon>
        <taxon>Sar</taxon>
        <taxon>Stramenopiles</taxon>
        <taxon>Oomycota</taxon>
        <taxon>Peronosporomycetes</taxon>
        <taxon>Peronosporales</taxon>
        <taxon>Peronosporaceae</taxon>
        <taxon>Phytophthora</taxon>
    </lineage>
</organism>
<proteinExistence type="predicted"/>
<evidence type="ECO:0000313" key="2">
    <source>
        <dbReference type="Proteomes" id="UP000697107"/>
    </source>
</evidence>
<protein>
    <submittedName>
        <fullName evidence="1">Uncharacterized protein</fullName>
    </submittedName>
</protein>
<accession>A0A8T1DU53</accession>
<name>A0A8T1DU53_9STRA</name>
<sequence length="49" mass="5414">MLMRTHAGSVKKQENARFVADLSTAALGTEEYGADEQDCHRDRQCASSQ</sequence>
<evidence type="ECO:0000313" key="1">
    <source>
        <dbReference type="EMBL" id="KAG2945157.1"/>
    </source>
</evidence>
<dbReference type="AlphaFoldDB" id="A0A8T1DU53"/>
<gene>
    <name evidence="1" type="ORF">PC118_g25793</name>
</gene>
<reference evidence="1" key="1">
    <citation type="submission" date="2018-10" db="EMBL/GenBank/DDBJ databases">
        <title>Effector identification in a new, highly contiguous assembly of the strawberry crown rot pathogen Phytophthora cactorum.</title>
        <authorList>
            <person name="Armitage A.D."/>
            <person name="Nellist C.F."/>
            <person name="Bates H."/>
            <person name="Vickerstaff R.J."/>
            <person name="Harrison R.J."/>
        </authorList>
    </citation>
    <scope>NUCLEOTIDE SEQUENCE</scope>
    <source>
        <strain evidence="1">P415</strain>
    </source>
</reference>
<dbReference type="Proteomes" id="UP000697107">
    <property type="component" value="Unassembled WGS sequence"/>
</dbReference>
<comment type="caution">
    <text evidence="1">The sequence shown here is derived from an EMBL/GenBank/DDBJ whole genome shotgun (WGS) entry which is preliminary data.</text>
</comment>
<dbReference type="EMBL" id="RCML01005023">
    <property type="protein sequence ID" value="KAG2945157.1"/>
    <property type="molecule type" value="Genomic_DNA"/>
</dbReference>